<feature type="compositionally biased region" description="Basic residues" evidence="1">
    <location>
        <begin position="212"/>
        <end position="224"/>
    </location>
</feature>
<evidence type="ECO:0000313" key="2">
    <source>
        <dbReference type="EMBL" id="KAF9456378.1"/>
    </source>
</evidence>
<dbReference type="Proteomes" id="UP000807353">
    <property type="component" value="Unassembled WGS sequence"/>
</dbReference>
<feature type="region of interest" description="Disordered" evidence="1">
    <location>
        <begin position="85"/>
        <end position="105"/>
    </location>
</feature>
<proteinExistence type="predicted"/>
<accession>A0A9P5XRR9</accession>
<feature type="compositionally biased region" description="Polar residues" evidence="1">
    <location>
        <begin position="44"/>
        <end position="65"/>
    </location>
</feature>
<evidence type="ECO:0000313" key="3">
    <source>
        <dbReference type="Proteomes" id="UP000807353"/>
    </source>
</evidence>
<dbReference type="AlphaFoldDB" id="A0A9P5XRR9"/>
<gene>
    <name evidence="2" type="ORF">BDZ94DRAFT_1315225</name>
</gene>
<dbReference type="EMBL" id="MU150432">
    <property type="protein sequence ID" value="KAF9456378.1"/>
    <property type="molecule type" value="Genomic_DNA"/>
</dbReference>
<feature type="compositionally biased region" description="Basic and acidic residues" evidence="1">
    <location>
        <begin position="185"/>
        <end position="199"/>
    </location>
</feature>
<feature type="region of interest" description="Disordered" evidence="1">
    <location>
        <begin position="1"/>
        <end position="20"/>
    </location>
</feature>
<keyword evidence="3" id="KW-1185">Reference proteome</keyword>
<feature type="region of interest" description="Disordered" evidence="1">
    <location>
        <begin position="44"/>
        <end position="72"/>
    </location>
</feature>
<feature type="compositionally biased region" description="Polar residues" evidence="1">
    <location>
        <begin position="238"/>
        <end position="248"/>
    </location>
</feature>
<evidence type="ECO:0000256" key="1">
    <source>
        <dbReference type="SAM" id="MobiDB-lite"/>
    </source>
</evidence>
<comment type="caution">
    <text evidence="2">The sequence shown here is derived from an EMBL/GenBank/DDBJ whole genome shotgun (WGS) entry which is preliminary data.</text>
</comment>
<organism evidence="2 3">
    <name type="scientific">Collybia nuda</name>
    <dbReference type="NCBI Taxonomy" id="64659"/>
    <lineage>
        <taxon>Eukaryota</taxon>
        <taxon>Fungi</taxon>
        <taxon>Dikarya</taxon>
        <taxon>Basidiomycota</taxon>
        <taxon>Agaricomycotina</taxon>
        <taxon>Agaricomycetes</taxon>
        <taxon>Agaricomycetidae</taxon>
        <taxon>Agaricales</taxon>
        <taxon>Tricholomatineae</taxon>
        <taxon>Clitocybaceae</taxon>
        <taxon>Collybia</taxon>
    </lineage>
</organism>
<reference evidence="2" key="1">
    <citation type="submission" date="2020-11" db="EMBL/GenBank/DDBJ databases">
        <authorList>
            <consortium name="DOE Joint Genome Institute"/>
            <person name="Ahrendt S."/>
            <person name="Riley R."/>
            <person name="Andreopoulos W."/>
            <person name="Labutti K."/>
            <person name="Pangilinan J."/>
            <person name="Ruiz-Duenas F.J."/>
            <person name="Barrasa J.M."/>
            <person name="Sanchez-Garcia M."/>
            <person name="Camarero S."/>
            <person name="Miyauchi S."/>
            <person name="Serrano A."/>
            <person name="Linde D."/>
            <person name="Babiker R."/>
            <person name="Drula E."/>
            <person name="Ayuso-Fernandez I."/>
            <person name="Pacheco R."/>
            <person name="Padilla G."/>
            <person name="Ferreira P."/>
            <person name="Barriuso J."/>
            <person name="Kellner H."/>
            <person name="Castanera R."/>
            <person name="Alfaro M."/>
            <person name="Ramirez L."/>
            <person name="Pisabarro A.G."/>
            <person name="Kuo A."/>
            <person name="Tritt A."/>
            <person name="Lipzen A."/>
            <person name="He G."/>
            <person name="Yan M."/>
            <person name="Ng V."/>
            <person name="Cullen D."/>
            <person name="Martin F."/>
            <person name="Rosso M.-N."/>
            <person name="Henrissat B."/>
            <person name="Hibbett D."/>
            <person name="Martinez A.T."/>
            <person name="Grigoriev I.V."/>
        </authorList>
    </citation>
    <scope>NUCLEOTIDE SEQUENCE</scope>
    <source>
        <strain evidence="2">CBS 247.69</strain>
    </source>
</reference>
<feature type="region of interest" description="Disordered" evidence="1">
    <location>
        <begin position="119"/>
        <end position="248"/>
    </location>
</feature>
<name>A0A9P5XRR9_9AGAR</name>
<protein>
    <submittedName>
        <fullName evidence="2">Uncharacterized protein</fullName>
    </submittedName>
</protein>
<sequence length="248" mass="27401">MARLSKRVLSEDNSELEQPMCKASRNIFDADEVPQSLGTQMRVGQQNEKLQIPNGSKSEQPQRVTRGQGGQIEQLTKVGEQIRPDLDSKGNKLVMTNSGKNIPKRTQENVMAPALQKVRVTKKKKAPDSKTSTIVPLQKEDPPLGSVPQMPAHLTPVPAHTPFLSHITESPPPPCESQQHTNCGIEREERIRDEEKNKDDNDDPPLPPKGQISKHSKPSPRAHKANVIPDSEEEHDSPQGNPAQSQAD</sequence>